<accession>A0A8B7PK42</accession>
<dbReference type="KEGG" id="hazt:108681239"/>
<feature type="domain" description="G-protein coupled receptors family 1 profile" evidence="8">
    <location>
        <begin position="1"/>
        <end position="257"/>
    </location>
</feature>
<keyword evidence="9" id="KW-1185">Reference proteome</keyword>
<evidence type="ECO:0000256" key="1">
    <source>
        <dbReference type="ARBA" id="ARBA00004370"/>
    </source>
</evidence>
<feature type="transmembrane region" description="Helical" evidence="7">
    <location>
        <begin position="61"/>
        <end position="83"/>
    </location>
</feature>
<evidence type="ECO:0000256" key="4">
    <source>
        <dbReference type="ARBA" id="ARBA00022989"/>
    </source>
</evidence>
<dbReference type="GO" id="GO:0004930">
    <property type="term" value="F:G protein-coupled receptor activity"/>
    <property type="evidence" value="ECO:0007669"/>
    <property type="project" value="InterPro"/>
</dbReference>
<comment type="subcellular location">
    <subcellularLocation>
        <location evidence="1">Membrane</location>
    </subcellularLocation>
</comment>
<protein>
    <submittedName>
        <fullName evidence="10">FMRFamide receptor-like</fullName>
    </submittedName>
</protein>
<gene>
    <name evidence="10" type="primary">LOC108681239</name>
</gene>
<dbReference type="Gene3D" id="1.20.1070.10">
    <property type="entry name" value="Rhodopsin 7-helix transmembrane proteins"/>
    <property type="match status" value="1"/>
</dbReference>
<feature type="transmembrane region" description="Helical" evidence="7">
    <location>
        <begin position="240"/>
        <end position="260"/>
    </location>
</feature>
<dbReference type="RefSeq" id="XP_018025741.1">
    <property type="nucleotide sequence ID" value="XM_018170252.2"/>
</dbReference>
<dbReference type="InterPro" id="IPR052954">
    <property type="entry name" value="GPCR-Ligand_Int"/>
</dbReference>
<evidence type="ECO:0000256" key="5">
    <source>
        <dbReference type="ARBA" id="ARBA00023136"/>
    </source>
</evidence>
<evidence type="ECO:0000259" key="8">
    <source>
        <dbReference type="PROSITE" id="PS50262"/>
    </source>
</evidence>
<evidence type="ECO:0000313" key="9">
    <source>
        <dbReference type="Proteomes" id="UP000694843"/>
    </source>
</evidence>
<organism evidence="9 10">
    <name type="scientific">Hyalella azteca</name>
    <name type="common">Amphipod</name>
    <dbReference type="NCBI Taxonomy" id="294128"/>
    <lineage>
        <taxon>Eukaryota</taxon>
        <taxon>Metazoa</taxon>
        <taxon>Ecdysozoa</taxon>
        <taxon>Arthropoda</taxon>
        <taxon>Crustacea</taxon>
        <taxon>Multicrustacea</taxon>
        <taxon>Malacostraca</taxon>
        <taxon>Eumalacostraca</taxon>
        <taxon>Peracarida</taxon>
        <taxon>Amphipoda</taxon>
        <taxon>Senticaudata</taxon>
        <taxon>Talitrida</taxon>
        <taxon>Talitroidea</taxon>
        <taxon>Hyalellidae</taxon>
        <taxon>Hyalella</taxon>
    </lineage>
</organism>
<dbReference type="InterPro" id="IPR017452">
    <property type="entry name" value="GPCR_Rhodpsn_7TM"/>
</dbReference>
<feature type="non-terminal residue" evidence="10">
    <location>
        <position position="1"/>
    </location>
</feature>
<dbReference type="CDD" id="cd14978">
    <property type="entry name" value="7tmA_FMRFamide_R-like"/>
    <property type="match status" value="1"/>
</dbReference>
<dbReference type="OMA" id="FRHTCIR"/>
<evidence type="ECO:0000256" key="6">
    <source>
        <dbReference type="SAM" id="MobiDB-lite"/>
    </source>
</evidence>
<dbReference type="OrthoDB" id="10011262at2759"/>
<feature type="transmembrane region" description="Helical" evidence="7">
    <location>
        <begin position="104"/>
        <end position="120"/>
    </location>
</feature>
<dbReference type="SUPFAM" id="SSF81321">
    <property type="entry name" value="Family A G protein-coupled receptor-like"/>
    <property type="match status" value="1"/>
</dbReference>
<dbReference type="Pfam" id="PF00001">
    <property type="entry name" value="7tm_1"/>
    <property type="match status" value="1"/>
</dbReference>
<comment type="similarity">
    <text evidence="2">Belongs to the G-protein coupled receptor 1 family.</text>
</comment>
<dbReference type="PROSITE" id="PS50262">
    <property type="entry name" value="G_PROTEIN_RECEP_F1_2"/>
    <property type="match status" value="1"/>
</dbReference>
<proteinExistence type="inferred from homology"/>
<keyword evidence="3 7" id="KW-0812">Transmembrane</keyword>
<dbReference type="PRINTS" id="PR00237">
    <property type="entry name" value="GPCRRHODOPSN"/>
</dbReference>
<dbReference type="Proteomes" id="UP000694843">
    <property type="component" value="Unplaced"/>
</dbReference>
<dbReference type="AlphaFoldDB" id="A0A8B7PK42"/>
<sequence>FPLISNRPNMRSSINCCFVGLATFDSILLITSILMFGVTAISEFTGLLQWYQRDVFPWVTLVAYPLGIVAQTGSVYLTVTVTVERYVAVCHPMKALTLCTYGRARLYVVAVAVFSLLYNIPRFAEVTYKNCNVDGVEFTTVVMTELRGHASYIQVYITWMYLLVMYLLPFISLLVFNAFIYKQVRLANEERQSLSRLEKKELSLAVMLLVVVIVFFFCNVLAFIVSVLELFKITIGELTILNNFLVTVNSSVNFIIYCIFGQKFRRLFLQIFCFGALQRICGSDAGPLELACVASNSIYGERASYSSHSRSTKVVRLSFVDKNGDANTRLLRNRDSVESVRITSNGNGQHEPLKTVQEHSSAGPLEDDASPTRPLAEQSDADAGGSHEPMNSQ</sequence>
<evidence type="ECO:0000313" key="10">
    <source>
        <dbReference type="RefSeq" id="XP_018025741.1"/>
    </source>
</evidence>
<dbReference type="GO" id="GO:0016020">
    <property type="term" value="C:membrane"/>
    <property type="evidence" value="ECO:0007669"/>
    <property type="project" value="UniProtKB-SubCell"/>
</dbReference>
<evidence type="ECO:0000256" key="2">
    <source>
        <dbReference type="ARBA" id="ARBA00010663"/>
    </source>
</evidence>
<dbReference type="GeneID" id="108681239"/>
<feature type="transmembrane region" description="Helical" evidence="7">
    <location>
        <begin position="12"/>
        <end position="41"/>
    </location>
</feature>
<feature type="region of interest" description="Disordered" evidence="6">
    <location>
        <begin position="339"/>
        <end position="393"/>
    </location>
</feature>
<reference evidence="10" key="1">
    <citation type="submission" date="2025-08" db="UniProtKB">
        <authorList>
            <consortium name="RefSeq"/>
        </authorList>
    </citation>
    <scope>IDENTIFICATION</scope>
    <source>
        <tissue evidence="10">Whole organism</tissue>
    </source>
</reference>
<feature type="transmembrane region" description="Helical" evidence="7">
    <location>
        <begin position="159"/>
        <end position="181"/>
    </location>
</feature>
<keyword evidence="4 7" id="KW-1133">Transmembrane helix</keyword>
<evidence type="ECO:0000256" key="7">
    <source>
        <dbReference type="SAM" id="Phobius"/>
    </source>
</evidence>
<evidence type="ECO:0000256" key="3">
    <source>
        <dbReference type="ARBA" id="ARBA00022692"/>
    </source>
</evidence>
<dbReference type="InterPro" id="IPR000276">
    <property type="entry name" value="GPCR_Rhodpsn"/>
</dbReference>
<dbReference type="PANTHER" id="PTHR46641:SF2">
    <property type="entry name" value="FMRFAMIDE RECEPTOR"/>
    <property type="match status" value="1"/>
</dbReference>
<keyword evidence="5 7" id="KW-0472">Membrane</keyword>
<feature type="transmembrane region" description="Helical" evidence="7">
    <location>
        <begin position="202"/>
        <end position="228"/>
    </location>
</feature>
<name>A0A8B7PK42_HYAAZ</name>
<dbReference type="PANTHER" id="PTHR46641">
    <property type="entry name" value="FMRFAMIDE RECEPTOR-RELATED"/>
    <property type="match status" value="1"/>
</dbReference>